<comment type="caution">
    <text evidence="1">The sequence shown here is derived from an EMBL/GenBank/DDBJ whole genome shotgun (WGS) entry which is preliminary data.</text>
</comment>
<dbReference type="RefSeq" id="WP_010844931.1">
    <property type="nucleotide sequence ID" value="NZ_CP073075.1"/>
</dbReference>
<organism evidence="1 2">
    <name type="scientific">Gordonia polyisoprenivorans</name>
    <dbReference type="NCBI Taxonomy" id="84595"/>
    <lineage>
        <taxon>Bacteria</taxon>
        <taxon>Bacillati</taxon>
        <taxon>Actinomycetota</taxon>
        <taxon>Actinomycetes</taxon>
        <taxon>Mycobacteriales</taxon>
        <taxon>Gordoniaceae</taxon>
        <taxon>Gordonia</taxon>
    </lineage>
</organism>
<accession>A0A846WUZ6</accession>
<evidence type="ECO:0000313" key="2">
    <source>
        <dbReference type="Proteomes" id="UP000563898"/>
    </source>
</evidence>
<reference evidence="1 2" key="1">
    <citation type="submission" date="2020-04" db="EMBL/GenBank/DDBJ databases">
        <title>MicrobeNet Type strains.</title>
        <authorList>
            <person name="Nicholson A.C."/>
        </authorList>
    </citation>
    <scope>NUCLEOTIDE SEQUENCE [LARGE SCALE GENOMIC DNA]</scope>
    <source>
        <strain evidence="1 2">ATCC BAA-14</strain>
    </source>
</reference>
<evidence type="ECO:0000313" key="1">
    <source>
        <dbReference type="EMBL" id="NKY04560.1"/>
    </source>
</evidence>
<name>A0A846WUZ6_9ACTN</name>
<dbReference type="Proteomes" id="UP000563898">
    <property type="component" value="Unassembled WGS sequence"/>
</dbReference>
<protein>
    <submittedName>
        <fullName evidence="1">Uncharacterized protein</fullName>
    </submittedName>
</protein>
<sequence length="116" mass="13197">MAAEFGTDPCDTLPGWSDELVVERLGLDRASPAGSREVWAFVGVACNNAHVKFRRRNLEALGNLVVGNLGRDDAQNVDEVRYFPYRSSMYITEFFQELETEYQHDGSTRHRWVADV</sequence>
<proteinExistence type="predicted"/>
<dbReference type="AlphaFoldDB" id="A0A846WUZ6"/>
<gene>
    <name evidence="1" type="ORF">HGA05_23610</name>
</gene>
<dbReference type="EMBL" id="JAAXPC010000019">
    <property type="protein sequence ID" value="NKY04560.1"/>
    <property type="molecule type" value="Genomic_DNA"/>
</dbReference>